<dbReference type="SMART" id="SM00028">
    <property type="entry name" value="TPR"/>
    <property type="match status" value="4"/>
</dbReference>
<feature type="region of interest" description="Disordered" evidence="4">
    <location>
        <begin position="1"/>
        <end position="33"/>
    </location>
</feature>
<feature type="compositionally biased region" description="Low complexity" evidence="4">
    <location>
        <begin position="105"/>
        <end position="116"/>
    </location>
</feature>
<evidence type="ECO:0000256" key="2">
    <source>
        <dbReference type="ARBA" id="ARBA00022803"/>
    </source>
</evidence>
<dbReference type="Proteomes" id="UP000095751">
    <property type="component" value="Unassembled WGS sequence"/>
</dbReference>
<feature type="repeat" description="TPR" evidence="3">
    <location>
        <begin position="249"/>
        <end position="282"/>
    </location>
</feature>
<dbReference type="OrthoDB" id="45117at2759"/>
<evidence type="ECO:0000256" key="3">
    <source>
        <dbReference type="PROSITE-ProRule" id="PRU00339"/>
    </source>
</evidence>
<organism evidence="5 6">
    <name type="scientific">Fragilariopsis cylindrus CCMP1102</name>
    <dbReference type="NCBI Taxonomy" id="635003"/>
    <lineage>
        <taxon>Eukaryota</taxon>
        <taxon>Sar</taxon>
        <taxon>Stramenopiles</taxon>
        <taxon>Ochrophyta</taxon>
        <taxon>Bacillariophyta</taxon>
        <taxon>Bacillariophyceae</taxon>
        <taxon>Bacillariophycidae</taxon>
        <taxon>Bacillariales</taxon>
        <taxon>Bacillariaceae</taxon>
        <taxon>Fragilariopsis</taxon>
    </lineage>
</organism>
<dbReference type="Gene3D" id="1.25.40.10">
    <property type="entry name" value="Tetratricopeptide repeat domain"/>
    <property type="match status" value="2"/>
</dbReference>
<dbReference type="Pfam" id="PF13181">
    <property type="entry name" value="TPR_8"/>
    <property type="match status" value="1"/>
</dbReference>
<sequence>MDLLNLGPASRDTLPALSKKQKQKSSYSTTRNIRNVNDVSSSSLSFDPLHRSFSNLKPFVSTANIVDDMIWSSAGKDPPEIILEGFFPSGSDRWSVRIGARNPPSSASSSSSSSSSSSLLLLSSSAERHKITTTTTTTTAPSDEDSANMPIAQLWYNLWGGDDPLHNIEVEEEEGEDEEIQQLTENCNVPIDLDDDAFIIDSPTHLRSVHDLIMVPLQSGRLECAISIFEKLQRGLEGANDTKFVHLIATTAHNIGMIQLCQKSYEKALVSFRKAVQIRKECLPSDHPDIAVSLNRQGLAHFALSSIDEALRCFEAALKICTSDDNTRAKILNNLGVARYQLEDYAQALKSFTSALEIQRPLLDGPIRRECMVYDASTTLSNMGKVYLRQGDYDLAYFVFEEACLMQTSTFRKDHDIVLSSLDNMARSHTKNENFAEALRIFTSLRRSQEARFGRDSEICIETIGMMGTVHFKLLEYEEAFECMKRVTSWQSKRMERSHPSVQITNEQMSQVKRCLQGEEPMWV</sequence>
<dbReference type="AlphaFoldDB" id="A0A1E7FTW0"/>
<evidence type="ECO:0000256" key="1">
    <source>
        <dbReference type="ARBA" id="ARBA00022737"/>
    </source>
</evidence>
<reference evidence="5 6" key="1">
    <citation type="submission" date="2016-09" db="EMBL/GenBank/DDBJ databases">
        <title>Extensive genetic diversity and differential bi-allelic expression allows diatom success in the polar Southern Ocean.</title>
        <authorList>
            <consortium name="DOE Joint Genome Institute"/>
            <person name="Mock T."/>
            <person name="Otillar R.P."/>
            <person name="Strauss J."/>
            <person name="Dupont C."/>
            <person name="Frickenhaus S."/>
            <person name="Maumus F."/>
            <person name="Mcmullan M."/>
            <person name="Sanges R."/>
            <person name="Schmutz J."/>
            <person name="Toseland A."/>
            <person name="Valas R."/>
            <person name="Veluchamy A."/>
            <person name="Ward B.J."/>
            <person name="Allen A."/>
            <person name="Barry K."/>
            <person name="Falciatore A."/>
            <person name="Ferrante M."/>
            <person name="Fortunato A.E."/>
            <person name="Gloeckner G."/>
            <person name="Gruber A."/>
            <person name="Hipkin R."/>
            <person name="Janech M."/>
            <person name="Kroth P."/>
            <person name="Leese F."/>
            <person name="Lindquist E."/>
            <person name="Lyon B.R."/>
            <person name="Martin J."/>
            <person name="Mayer C."/>
            <person name="Parker M."/>
            <person name="Quesneville H."/>
            <person name="Raymond J."/>
            <person name="Uhlig C."/>
            <person name="Valentin K.U."/>
            <person name="Worden A.Z."/>
            <person name="Armbrust E.V."/>
            <person name="Bowler C."/>
            <person name="Green B."/>
            <person name="Moulton V."/>
            <person name="Van Oosterhout C."/>
            <person name="Grigoriev I."/>
        </authorList>
    </citation>
    <scope>NUCLEOTIDE SEQUENCE [LARGE SCALE GENOMIC DNA]</scope>
    <source>
        <strain evidence="5 6">CCMP1102</strain>
    </source>
</reference>
<feature type="repeat" description="TPR" evidence="3">
    <location>
        <begin position="291"/>
        <end position="324"/>
    </location>
</feature>
<evidence type="ECO:0000256" key="4">
    <source>
        <dbReference type="SAM" id="MobiDB-lite"/>
    </source>
</evidence>
<dbReference type="PROSITE" id="PS50005">
    <property type="entry name" value="TPR"/>
    <property type="match status" value="4"/>
</dbReference>
<keyword evidence="1" id="KW-0677">Repeat</keyword>
<feature type="repeat" description="TPR" evidence="3">
    <location>
        <begin position="329"/>
        <end position="362"/>
    </location>
</feature>
<dbReference type="InterPro" id="IPR019734">
    <property type="entry name" value="TPR_rpt"/>
</dbReference>
<feature type="region of interest" description="Disordered" evidence="4">
    <location>
        <begin position="97"/>
        <end position="116"/>
    </location>
</feature>
<dbReference type="KEGG" id="fcy:FRACYDRAFT_179910"/>
<dbReference type="InParanoid" id="A0A1E7FTW0"/>
<dbReference type="SUPFAM" id="SSF48452">
    <property type="entry name" value="TPR-like"/>
    <property type="match status" value="2"/>
</dbReference>
<dbReference type="PANTHER" id="PTHR45641:SF19">
    <property type="entry name" value="NEPHROCYSTIN-3"/>
    <property type="match status" value="1"/>
</dbReference>
<feature type="repeat" description="TPR" evidence="3">
    <location>
        <begin position="377"/>
        <end position="410"/>
    </location>
</feature>
<protein>
    <submittedName>
        <fullName evidence="5">TPR-like protein</fullName>
    </submittedName>
</protein>
<proteinExistence type="predicted"/>
<evidence type="ECO:0000313" key="6">
    <source>
        <dbReference type="Proteomes" id="UP000095751"/>
    </source>
</evidence>
<dbReference type="Pfam" id="PF13424">
    <property type="entry name" value="TPR_12"/>
    <property type="match status" value="2"/>
</dbReference>
<accession>A0A1E7FTW0</accession>
<dbReference type="InterPro" id="IPR011990">
    <property type="entry name" value="TPR-like_helical_dom_sf"/>
</dbReference>
<keyword evidence="2 3" id="KW-0802">TPR repeat</keyword>
<dbReference type="EMBL" id="KV784354">
    <property type="protein sequence ID" value="OEU21283.1"/>
    <property type="molecule type" value="Genomic_DNA"/>
</dbReference>
<name>A0A1E7FTW0_9STRA</name>
<evidence type="ECO:0000313" key="5">
    <source>
        <dbReference type="EMBL" id="OEU21283.1"/>
    </source>
</evidence>
<keyword evidence="6" id="KW-1185">Reference proteome</keyword>
<dbReference type="PANTHER" id="PTHR45641">
    <property type="entry name" value="TETRATRICOPEPTIDE REPEAT PROTEIN (AFU_ORTHOLOGUE AFUA_6G03870)"/>
    <property type="match status" value="1"/>
</dbReference>
<gene>
    <name evidence="5" type="ORF">FRACYDRAFT_179910</name>
</gene>